<dbReference type="EMBL" id="CAJVQB010030472">
    <property type="protein sequence ID" value="CAG8815604.1"/>
    <property type="molecule type" value="Genomic_DNA"/>
</dbReference>
<evidence type="ECO:0000313" key="2">
    <source>
        <dbReference type="Proteomes" id="UP000789901"/>
    </source>
</evidence>
<protein>
    <submittedName>
        <fullName evidence="1">42077_t:CDS:1</fullName>
    </submittedName>
</protein>
<accession>A0ABN7W4I5</accession>
<gene>
    <name evidence="1" type="ORF">GMARGA_LOCUS26335</name>
</gene>
<comment type="caution">
    <text evidence="1">The sequence shown here is derived from an EMBL/GenBank/DDBJ whole genome shotgun (WGS) entry which is preliminary data.</text>
</comment>
<keyword evidence="2" id="KW-1185">Reference proteome</keyword>
<organism evidence="1 2">
    <name type="scientific">Gigaspora margarita</name>
    <dbReference type="NCBI Taxonomy" id="4874"/>
    <lineage>
        <taxon>Eukaryota</taxon>
        <taxon>Fungi</taxon>
        <taxon>Fungi incertae sedis</taxon>
        <taxon>Mucoromycota</taxon>
        <taxon>Glomeromycotina</taxon>
        <taxon>Glomeromycetes</taxon>
        <taxon>Diversisporales</taxon>
        <taxon>Gigasporaceae</taxon>
        <taxon>Gigaspora</taxon>
    </lineage>
</organism>
<proteinExistence type="predicted"/>
<sequence length="107" mass="11942">MFKPVHPNNEVSSIVANLKESLRLLSPYHPMSLAHYTNPSEEMDIVHQEFTNADLLESAASENKDSANKLNDIATSVITLTKQDKLNSLRIVISLLDTTITDYNTTL</sequence>
<name>A0ABN7W4I5_GIGMA</name>
<dbReference type="Proteomes" id="UP000789901">
    <property type="component" value="Unassembled WGS sequence"/>
</dbReference>
<reference evidence="1 2" key="1">
    <citation type="submission" date="2021-06" db="EMBL/GenBank/DDBJ databases">
        <authorList>
            <person name="Kallberg Y."/>
            <person name="Tangrot J."/>
            <person name="Rosling A."/>
        </authorList>
    </citation>
    <scope>NUCLEOTIDE SEQUENCE [LARGE SCALE GENOMIC DNA]</scope>
    <source>
        <strain evidence="1 2">120-4 pot B 10/14</strain>
    </source>
</reference>
<evidence type="ECO:0000313" key="1">
    <source>
        <dbReference type="EMBL" id="CAG8815604.1"/>
    </source>
</evidence>